<dbReference type="PROSITE" id="PS50011">
    <property type="entry name" value="PROTEIN_KINASE_DOM"/>
    <property type="match status" value="1"/>
</dbReference>
<dbReference type="EMBL" id="JANBOH010000340">
    <property type="protein sequence ID" value="KAJ1642774.1"/>
    <property type="molecule type" value="Genomic_DNA"/>
</dbReference>
<dbReference type="GO" id="GO:0005524">
    <property type="term" value="F:ATP binding"/>
    <property type="evidence" value="ECO:0007669"/>
    <property type="project" value="UniProtKB-KW"/>
</dbReference>
<feature type="compositionally biased region" description="Low complexity" evidence="3">
    <location>
        <begin position="557"/>
        <end position="568"/>
    </location>
</feature>
<feature type="region of interest" description="Disordered" evidence="3">
    <location>
        <begin position="549"/>
        <end position="575"/>
    </location>
</feature>
<keyword evidence="5" id="KW-0418">Kinase</keyword>
<dbReference type="SUPFAM" id="SSF56112">
    <property type="entry name" value="Protein kinase-like (PK-like)"/>
    <property type="match status" value="1"/>
</dbReference>
<dbReference type="InterPro" id="IPR011009">
    <property type="entry name" value="Kinase-like_dom_sf"/>
</dbReference>
<dbReference type="GO" id="GO:0004674">
    <property type="term" value="F:protein serine/threonine kinase activity"/>
    <property type="evidence" value="ECO:0007669"/>
    <property type="project" value="UniProtKB-KW"/>
</dbReference>
<accession>A0A9W7XH99</accession>
<evidence type="ECO:0000256" key="2">
    <source>
        <dbReference type="ARBA" id="ARBA00022840"/>
    </source>
</evidence>
<evidence type="ECO:0000313" key="5">
    <source>
        <dbReference type="EMBL" id="KAJ1642774.1"/>
    </source>
</evidence>
<feature type="region of interest" description="Disordered" evidence="3">
    <location>
        <begin position="492"/>
        <end position="511"/>
    </location>
</feature>
<feature type="compositionally biased region" description="Low complexity" evidence="3">
    <location>
        <begin position="240"/>
        <end position="258"/>
    </location>
</feature>
<proteinExistence type="predicted"/>
<gene>
    <name evidence="5" type="primary">HRK1_3</name>
    <name evidence="5" type="ORF">LPJ64_005401</name>
</gene>
<dbReference type="Pfam" id="PF00069">
    <property type="entry name" value="Pkinase"/>
    <property type="match status" value="1"/>
</dbReference>
<evidence type="ECO:0000259" key="4">
    <source>
        <dbReference type="PROSITE" id="PS50011"/>
    </source>
</evidence>
<feature type="compositionally biased region" description="Low complexity" evidence="3">
    <location>
        <begin position="400"/>
        <end position="413"/>
    </location>
</feature>
<feature type="compositionally biased region" description="Polar residues" evidence="3">
    <location>
        <begin position="365"/>
        <end position="392"/>
    </location>
</feature>
<comment type="caution">
    <text evidence="5">The sequence shown here is derived from an EMBL/GenBank/DDBJ whole genome shotgun (WGS) entry which is preliminary data.</text>
</comment>
<feature type="compositionally biased region" description="Low complexity" evidence="3">
    <location>
        <begin position="130"/>
        <end position="149"/>
    </location>
</feature>
<dbReference type="GO" id="GO:0005829">
    <property type="term" value="C:cytosol"/>
    <property type="evidence" value="ECO:0007669"/>
    <property type="project" value="TreeGrafter"/>
</dbReference>
<feature type="region of interest" description="Disordered" evidence="3">
    <location>
        <begin position="325"/>
        <end position="344"/>
    </location>
</feature>
<feature type="compositionally biased region" description="Low complexity" evidence="3">
    <location>
        <begin position="157"/>
        <end position="167"/>
    </location>
</feature>
<keyword evidence="2" id="KW-0067">ATP-binding</keyword>
<keyword evidence="5" id="KW-0808">Transferase</keyword>
<sequence length="850" mass="93269">MGVISDTVKRVENDLHHHNHHNHHPHHHQQNQQNQQKHHQGQHAKTLHDVNAQHPYHPSPLASGFAAGPPSSSSSSAMLSDASGSQQSLRSSRRSSLKIRTDSANQQQVTLSPQPMTAGAKPPSPFASLSHSQQQKQSQQPQQHRQQQLPPQPTPLPTSATAPKTTSVAPIMIKRNTSFSQRIHNLLHRDKSQKHQPQSQGPASPLQMRHAPAGNGASGSLGYETPTIAYRTPTTHTSQSNPSANASATASADNSPPNGASPHNSSANLVQDNNASVSSMYHAQRNFEPVLHGNVFSMGNTNLRSVERHNSQIRDSINMGLVYKDKASRSPRPEASSSGSYATDVAVADDLSQAMRDTDIVEPSASRSVEGSTHSVSREPSQNTLHQNQSAVNAHRADETTPAAAGAAVKSTAHVPANKEDTNGHNNAAAASAASASYDSEALEGAEDVDKPARKLNESRESTLSEKKSPIRHAHTPSELADVKQRLAAGTTRDPSLLPTDASASAPPEPCAAVKKPCHHYSTHTATLNQFGRQTKVIGKGTGGTVRLLQGAEVNTRPPSLRSGPPSSHNGDESVTYVPSQHKLFAVKEFRKRRQDETPRAYMKKVTSEFCIGSSVHQENVIETLDLIFEGDHVYEIMEYCPHDLFTFVAMGDMDLEETFCWFKQVCQGVQYLHKIGIAHRDLNLENCLVTDRGIVKIIDFGCATVFKTPFQKEPSKVVGVCGSDPYIAPEVLQSRRQIPYYAQVADIWSVGIMYMCMTLLKFPWRIADIDTDRNYGSYIRNWPRGREKLFAQLPKLRHEGQKVIEGMVYPEVKGRLSMDDVMESEWMKEIDICHTSSPASSHTHRMKTE</sequence>
<feature type="compositionally biased region" description="Basic residues" evidence="3">
    <location>
        <begin position="17"/>
        <end position="29"/>
    </location>
</feature>
<keyword evidence="5" id="KW-0723">Serine/threonine-protein kinase</keyword>
<dbReference type="PANTHER" id="PTHR24346">
    <property type="entry name" value="MAP/MICROTUBULE AFFINITY-REGULATING KINASE"/>
    <property type="match status" value="1"/>
</dbReference>
<dbReference type="Proteomes" id="UP001145021">
    <property type="component" value="Unassembled WGS sequence"/>
</dbReference>
<dbReference type="PANTHER" id="PTHR24346:SF51">
    <property type="entry name" value="PAS DOMAIN-CONTAINING SERINE_THREONINE-PROTEIN KINASE"/>
    <property type="match status" value="1"/>
</dbReference>
<evidence type="ECO:0000256" key="1">
    <source>
        <dbReference type="ARBA" id="ARBA00022741"/>
    </source>
</evidence>
<feature type="region of interest" description="Disordered" evidence="3">
    <location>
        <begin position="17"/>
        <end position="169"/>
    </location>
</feature>
<dbReference type="Gene3D" id="1.10.510.10">
    <property type="entry name" value="Transferase(Phosphotransferase) domain 1"/>
    <property type="match status" value="1"/>
</dbReference>
<feature type="compositionally biased region" description="Polar residues" evidence="3">
    <location>
        <begin position="102"/>
        <end position="115"/>
    </location>
</feature>
<keyword evidence="1" id="KW-0547">Nucleotide-binding</keyword>
<evidence type="ECO:0000313" key="6">
    <source>
        <dbReference type="Proteomes" id="UP001145021"/>
    </source>
</evidence>
<organism evidence="5 6">
    <name type="scientific">Coemansia asiatica</name>
    <dbReference type="NCBI Taxonomy" id="1052880"/>
    <lineage>
        <taxon>Eukaryota</taxon>
        <taxon>Fungi</taxon>
        <taxon>Fungi incertae sedis</taxon>
        <taxon>Zoopagomycota</taxon>
        <taxon>Kickxellomycotina</taxon>
        <taxon>Kickxellomycetes</taxon>
        <taxon>Kickxellales</taxon>
        <taxon>Kickxellaceae</taxon>
        <taxon>Coemansia</taxon>
    </lineage>
</organism>
<dbReference type="AlphaFoldDB" id="A0A9W7XH99"/>
<dbReference type="GO" id="GO:0035556">
    <property type="term" value="P:intracellular signal transduction"/>
    <property type="evidence" value="ECO:0007669"/>
    <property type="project" value="TreeGrafter"/>
</dbReference>
<reference evidence="5" key="1">
    <citation type="submission" date="2022-07" db="EMBL/GenBank/DDBJ databases">
        <title>Phylogenomic reconstructions and comparative analyses of Kickxellomycotina fungi.</title>
        <authorList>
            <person name="Reynolds N.K."/>
            <person name="Stajich J.E."/>
            <person name="Barry K."/>
            <person name="Grigoriev I.V."/>
            <person name="Crous P."/>
            <person name="Smith M.E."/>
        </authorList>
    </citation>
    <scope>NUCLEOTIDE SEQUENCE</scope>
    <source>
        <strain evidence="5">NBRC 105413</strain>
    </source>
</reference>
<feature type="compositionally biased region" description="Polar residues" evidence="3">
    <location>
        <begin position="261"/>
        <end position="270"/>
    </location>
</feature>
<keyword evidence="6" id="KW-1185">Reference proteome</keyword>
<feature type="region of interest" description="Disordered" evidence="3">
    <location>
        <begin position="189"/>
        <end position="270"/>
    </location>
</feature>
<feature type="compositionally biased region" description="Low complexity" evidence="3">
    <location>
        <begin position="59"/>
        <end position="90"/>
    </location>
</feature>
<feature type="region of interest" description="Disordered" evidence="3">
    <location>
        <begin position="360"/>
        <end position="481"/>
    </location>
</feature>
<dbReference type="InterPro" id="IPR000719">
    <property type="entry name" value="Prot_kinase_dom"/>
</dbReference>
<dbReference type="GO" id="GO:0005634">
    <property type="term" value="C:nucleus"/>
    <property type="evidence" value="ECO:0007669"/>
    <property type="project" value="TreeGrafter"/>
</dbReference>
<protein>
    <submittedName>
        <fullName evidence="5">Serine/threonine protein kinase</fullName>
    </submittedName>
</protein>
<name>A0A9W7XH99_9FUNG</name>
<feature type="compositionally biased region" description="Low complexity" evidence="3">
    <location>
        <begin position="428"/>
        <end position="437"/>
    </location>
</feature>
<evidence type="ECO:0000256" key="3">
    <source>
        <dbReference type="SAM" id="MobiDB-lite"/>
    </source>
</evidence>
<feature type="domain" description="Protein kinase" evidence="4">
    <location>
        <begin position="532"/>
        <end position="828"/>
    </location>
</feature>
<feature type="compositionally biased region" description="Basic and acidic residues" evidence="3">
    <location>
        <begin position="448"/>
        <end position="469"/>
    </location>
</feature>
<dbReference type="GO" id="GO:0045719">
    <property type="term" value="P:negative regulation of glycogen biosynthetic process"/>
    <property type="evidence" value="ECO:0007669"/>
    <property type="project" value="TreeGrafter"/>
</dbReference>